<sequence>MCWQEKLLVSGTVFFWC</sequence>
<proteinExistence type="predicted"/>
<protein>
    <submittedName>
        <fullName evidence="1">Uncharacterized protein</fullName>
    </submittedName>
</protein>
<accession>A0A0A9BS93</accession>
<reference evidence="1" key="1">
    <citation type="submission" date="2014-09" db="EMBL/GenBank/DDBJ databases">
        <authorList>
            <person name="Magalhaes I.L.F."/>
            <person name="Oliveira U."/>
            <person name="Santos F.R."/>
            <person name="Vidigal T.H.D.A."/>
            <person name="Brescovit A.D."/>
            <person name="Santos A.J."/>
        </authorList>
    </citation>
    <scope>NUCLEOTIDE SEQUENCE</scope>
    <source>
        <tissue evidence="1">Shoot tissue taken approximately 20 cm above the soil surface</tissue>
    </source>
</reference>
<evidence type="ECO:0000313" key="1">
    <source>
        <dbReference type="EMBL" id="JAD64050.1"/>
    </source>
</evidence>
<dbReference type="EMBL" id="GBRH01233845">
    <property type="protein sequence ID" value="JAD64050.1"/>
    <property type="molecule type" value="Transcribed_RNA"/>
</dbReference>
<name>A0A0A9BS93_ARUDO</name>
<reference evidence="1" key="2">
    <citation type="journal article" date="2015" name="Data Brief">
        <title>Shoot transcriptome of the giant reed, Arundo donax.</title>
        <authorList>
            <person name="Barrero R.A."/>
            <person name="Guerrero F.D."/>
            <person name="Moolhuijzen P."/>
            <person name="Goolsby J.A."/>
            <person name="Tidwell J."/>
            <person name="Bellgard S.E."/>
            <person name="Bellgard M.I."/>
        </authorList>
    </citation>
    <scope>NUCLEOTIDE SEQUENCE</scope>
    <source>
        <tissue evidence="1">Shoot tissue taken approximately 20 cm above the soil surface</tissue>
    </source>
</reference>
<dbReference type="AlphaFoldDB" id="A0A0A9BS93"/>
<organism evidence="1">
    <name type="scientific">Arundo donax</name>
    <name type="common">Giant reed</name>
    <name type="synonym">Donax arundinaceus</name>
    <dbReference type="NCBI Taxonomy" id="35708"/>
    <lineage>
        <taxon>Eukaryota</taxon>
        <taxon>Viridiplantae</taxon>
        <taxon>Streptophyta</taxon>
        <taxon>Embryophyta</taxon>
        <taxon>Tracheophyta</taxon>
        <taxon>Spermatophyta</taxon>
        <taxon>Magnoliopsida</taxon>
        <taxon>Liliopsida</taxon>
        <taxon>Poales</taxon>
        <taxon>Poaceae</taxon>
        <taxon>PACMAD clade</taxon>
        <taxon>Arundinoideae</taxon>
        <taxon>Arundineae</taxon>
        <taxon>Arundo</taxon>
    </lineage>
</organism>